<dbReference type="Proteomes" id="UP000664132">
    <property type="component" value="Unassembled WGS sequence"/>
</dbReference>
<dbReference type="OrthoDB" id="3560089at2759"/>
<proteinExistence type="predicted"/>
<feature type="compositionally biased region" description="Polar residues" evidence="1">
    <location>
        <begin position="456"/>
        <end position="469"/>
    </location>
</feature>
<feature type="compositionally biased region" description="Basic residues" evidence="1">
    <location>
        <begin position="481"/>
        <end position="491"/>
    </location>
</feature>
<accession>A0A8H7WDW7</accession>
<dbReference type="EMBL" id="JAFJYH010000041">
    <property type="protein sequence ID" value="KAG4422997.1"/>
    <property type="molecule type" value="Genomic_DNA"/>
</dbReference>
<feature type="compositionally biased region" description="Basic residues" evidence="1">
    <location>
        <begin position="517"/>
        <end position="529"/>
    </location>
</feature>
<comment type="caution">
    <text evidence="2">The sequence shown here is derived from an EMBL/GenBank/DDBJ whole genome shotgun (WGS) entry which is preliminary data.</text>
</comment>
<evidence type="ECO:0000256" key="1">
    <source>
        <dbReference type="SAM" id="MobiDB-lite"/>
    </source>
</evidence>
<feature type="region of interest" description="Disordered" evidence="1">
    <location>
        <begin position="361"/>
        <end position="416"/>
    </location>
</feature>
<gene>
    <name evidence="2" type="ORF">IFR04_003909</name>
</gene>
<dbReference type="AlphaFoldDB" id="A0A8H7WDW7"/>
<evidence type="ECO:0000313" key="2">
    <source>
        <dbReference type="EMBL" id="KAG4422997.1"/>
    </source>
</evidence>
<name>A0A8H7WDW7_9HELO</name>
<feature type="compositionally biased region" description="Basic residues" evidence="1">
    <location>
        <begin position="388"/>
        <end position="399"/>
    </location>
</feature>
<protein>
    <submittedName>
        <fullName evidence="2">Uncharacterized protein</fullName>
    </submittedName>
</protein>
<feature type="region of interest" description="Disordered" evidence="1">
    <location>
        <begin position="425"/>
        <end position="444"/>
    </location>
</feature>
<feature type="region of interest" description="Disordered" evidence="1">
    <location>
        <begin position="456"/>
        <end position="550"/>
    </location>
</feature>
<feature type="region of interest" description="Disordered" evidence="1">
    <location>
        <begin position="1"/>
        <end position="72"/>
    </location>
</feature>
<reference evidence="2" key="1">
    <citation type="submission" date="2021-02" db="EMBL/GenBank/DDBJ databases">
        <title>Genome sequence Cadophora malorum strain M34.</title>
        <authorList>
            <person name="Stefanovic E."/>
            <person name="Vu D."/>
            <person name="Scully C."/>
            <person name="Dijksterhuis J."/>
            <person name="Roader J."/>
            <person name="Houbraken J."/>
        </authorList>
    </citation>
    <scope>NUCLEOTIDE SEQUENCE</scope>
    <source>
        <strain evidence="2">M34</strain>
    </source>
</reference>
<organism evidence="2 3">
    <name type="scientific">Cadophora malorum</name>
    <dbReference type="NCBI Taxonomy" id="108018"/>
    <lineage>
        <taxon>Eukaryota</taxon>
        <taxon>Fungi</taxon>
        <taxon>Dikarya</taxon>
        <taxon>Ascomycota</taxon>
        <taxon>Pezizomycotina</taxon>
        <taxon>Leotiomycetes</taxon>
        <taxon>Helotiales</taxon>
        <taxon>Ploettnerulaceae</taxon>
        <taxon>Cadophora</taxon>
    </lineage>
</organism>
<keyword evidence="3" id="KW-1185">Reference proteome</keyword>
<feature type="compositionally biased region" description="Basic and acidic residues" evidence="1">
    <location>
        <begin position="405"/>
        <end position="414"/>
    </location>
</feature>
<sequence>MTRHKKKKTSDTLVMRKITIDLEETDDEPAPSPCPKSGQKKRGSDPKHPRSKADLPERPELETNNDVAPIEPSQGGRALIRQEIREWRITYRTPEEKQQKKEVLRLLEKTAGILSKMGDQEAIKEFLQHLRLHDPGAVDQIESHRNTISDLLAPSSFYTPERQPTEVPGTIACYDQFWPFRADQNRLYILRPVEVFQGIGGRYNRDKVAGFVMHLNGNFPLMCALPGWTSCSEEHPNVLNAELWHDLVNSWADKYNWAFVASFYDQGEDGKAASTHCEPRLAVWFALFMVQELFGCKGSYKFLLGEVWRLQTLNKKLQAVMYLSEEPCPPCKEFLKHFEMVHGISFEIRVMDNLGRLKAKRDKHGAKKYSSQATDSEDSSFEEERVRMKGRVGREKRKQQQAEQKQSEKQRQRCEVVIPIIATPPSSAKAKAKHSFSITKPTNHQAMRIRKFQCQSDKASVGNEANGNLDSDESDYETSMVRRRRPRHRSKTPNPNGYEDEPISPDESPFGAEARRQAKLIRREKKRKARLEMEEPSPTVGKNSRDIKFS</sequence>
<feature type="compositionally biased region" description="Basic and acidic residues" evidence="1">
    <location>
        <begin position="42"/>
        <end position="61"/>
    </location>
</feature>
<evidence type="ECO:0000313" key="3">
    <source>
        <dbReference type="Proteomes" id="UP000664132"/>
    </source>
</evidence>